<feature type="compositionally biased region" description="Pro residues" evidence="2">
    <location>
        <begin position="20"/>
        <end position="32"/>
    </location>
</feature>
<dbReference type="AlphaFoldDB" id="A0A9D4KH65"/>
<keyword evidence="5" id="KW-1185">Reference proteome</keyword>
<name>A0A9D4KH65_DREPO</name>
<evidence type="ECO:0000313" key="4">
    <source>
        <dbReference type="EMBL" id="KAH3839825.1"/>
    </source>
</evidence>
<comment type="caution">
    <text evidence="4">The sequence shown here is derived from an EMBL/GenBank/DDBJ whole genome shotgun (WGS) entry which is preliminary data.</text>
</comment>
<dbReference type="EMBL" id="JAIWYP010000004">
    <property type="protein sequence ID" value="KAH3839825.1"/>
    <property type="molecule type" value="Genomic_DNA"/>
</dbReference>
<accession>A0A9D4KH65</accession>
<feature type="region of interest" description="Disordered" evidence="2">
    <location>
        <begin position="1"/>
        <end position="32"/>
    </location>
</feature>
<dbReference type="GO" id="GO:0003677">
    <property type="term" value="F:DNA binding"/>
    <property type="evidence" value="ECO:0007669"/>
    <property type="project" value="UniProtKB-KW"/>
</dbReference>
<proteinExistence type="predicted"/>
<evidence type="ECO:0000256" key="1">
    <source>
        <dbReference type="ARBA" id="ARBA00023125"/>
    </source>
</evidence>
<dbReference type="Proteomes" id="UP000828390">
    <property type="component" value="Unassembled WGS sequence"/>
</dbReference>
<feature type="domain" description="HTH CENPB-type" evidence="3">
    <location>
        <begin position="65"/>
        <end position="123"/>
    </location>
</feature>
<protein>
    <recommendedName>
        <fullName evidence="3">HTH CENPB-type domain-containing protein</fullName>
    </recommendedName>
</protein>
<keyword evidence="1" id="KW-0238">DNA-binding</keyword>
<reference evidence="4" key="2">
    <citation type="submission" date="2020-11" db="EMBL/GenBank/DDBJ databases">
        <authorList>
            <person name="McCartney M.A."/>
            <person name="Auch B."/>
            <person name="Kono T."/>
            <person name="Mallez S."/>
            <person name="Becker A."/>
            <person name="Gohl D.M."/>
            <person name="Silverstein K.A.T."/>
            <person name="Koren S."/>
            <person name="Bechman K.B."/>
            <person name="Herman A."/>
            <person name="Abrahante J.E."/>
            <person name="Garbe J."/>
        </authorList>
    </citation>
    <scope>NUCLEOTIDE SEQUENCE</scope>
    <source>
        <strain evidence="4">Duluth1</strain>
        <tissue evidence="4">Whole animal</tissue>
    </source>
</reference>
<evidence type="ECO:0000313" key="5">
    <source>
        <dbReference type="Proteomes" id="UP000828390"/>
    </source>
</evidence>
<sequence length="163" mass="18274">MCQRILKSHNERQSYGPDKLVPPAPQPASQPASPPAFANLITSFFLRKTWLKNLVNDKQTVFSLHIECLLADKVKEAAEMGFGIDRQQLKAKAAKLIVSLHLKTPYKDGDWVNAFIKRNGISLQSQVALSTVTSRMLNKTVTQKYFSALSETVNKLNLHNKPN</sequence>
<dbReference type="InterPro" id="IPR006600">
    <property type="entry name" value="HTH_CenpB_DNA-bd_dom"/>
</dbReference>
<reference evidence="4" key="1">
    <citation type="journal article" date="2019" name="bioRxiv">
        <title>The Genome of the Zebra Mussel, Dreissena polymorpha: A Resource for Invasive Species Research.</title>
        <authorList>
            <person name="McCartney M.A."/>
            <person name="Auch B."/>
            <person name="Kono T."/>
            <person name="Mallez S."/>
            <person name="Zhang Y."/>
            <person name="Obille A."/>
            <person name="Becker A."/>
            <person name="Abrahante J.E."/>
            <person name="Garbe J."/>
            <person name="Badalamenti J.P."/>
            <person name="Herman A."/>
            <person name="Mangelson H."/>
            <person name="Liachko I."/>
            <person name="Sullivan S."/>
            <person name="Sone E.D."/>
            <person name="Koren S."/>
            <person name="Silverstein K.A.T."/>
            <person name="Beckman K.B."/>
            <person name="Gohl D.M."/>
        </authorList>
    </citation>
    <scope>NUCLEOTIDE SEQUENCE</scope>
    <source>
        <strain evidence="4">Duluth1</strain>
        <tissue evidence="4">Whole animal</tissue>
    </source>
</reference>
<organism evidence="4 5">
    <name type="scientific">Dreissena polymorpha</name>
    <name type="common">Zebra mussel</name>
    <name type="synonym">Mytilus polymorpha</name>
    <dbReference type="NCBI Taxonomy" id="45954"/>
    <lineage>
        <taxon>Eukaryota</taxon>
        <taxon>Metazoa</taxon>
        <taxon>Spiralia</taxon>
        <taxon>Lophotrochozoa</taxon>
        <taxon>Mollusca</taxon>
        <taxon>Bivalvia</taxon>
        <taxon>Autobranchia</taxon>
        <taxon>Heteroconchia</taxon>
        <taxon>Euheterodonta</taxon>
        <taxon>Imparidentia</taxon>
        <taxon>Neoheterodontei</taxon>
        <taxon>Myida</taxon>
        <taxon>Dreissenoidea</taxon>
        <taxon>Dreissenidae</taxon>
        <taxon>Dreissena</taxon>
    </lineage>
</organism>
<gene>
    <name evidence="4" type="ORF">DPMN_113262</name>
</gene>
<dbReference type="Pfam" id="PF03221">
    <property type="entry name" value="HTH_Tnp_Tc5"/>
    <property type="match status" value="1"/>
</dbReference>
<evidence type="ECO:0000259" key="3">
    <source>
        <dbReference type="Pfam" id="PF03221"/>
    </source>
</evidence>
<evidence type="ECO:0000256" key="2">
    <source>
        <dbReference type="SAM" id="MobiDB-lite"/>
    </source>
</evidence>